<dbReference type="RefSeq" id="WP_189679756.1">
    <property type="nucleotide sequence ID" value="NZ_BNCJ01000003.1"/>
</dbReference>
<dbReference type="InterPro" id="IPR027417">
    <property type="entry name" value="P-loop_NTPase"/>
</dbReference>
<gene>
    <name evidence="1" type="ORF">GCM10017056_18320</name>
</gene>
<dbReference type="EMBL" id="BNCJ01000003">
    <property type="protein sequence ID" value="GHF46949.1"/>
    <property type="molecule type" value="Genomic_DNA"/>
</dbReference>
<dbReference type="SUPFAM" id="SSF52540">
    <property type="entry name" value="P-loop containing nucleoside triphosphate hydrolases"/>
    <property type="match status" value="1"/>
</dbReference>
<dbReference type="Proteomes" id="UP000626220">
    <property type="component" value="Unassembled WGS sequence"/>
</dbReference>
<reference evidence="1" key="2">
    <citation type="submission" date="2020-09" db="EMBL/GenBank/DDBJ databases">
        <authorList>
            <person name="Sun Q."/>
            <person name="Kim S."/>
        </authorList>
    </citation>
    <scope>NUCLEOTIDE SEQUENCE</scope>
    <source>
        <strain evidence="1">KCTC 42650</strain>
    </source>
</reference>
<protein>
    <submittedName>
        <fullName evidence="1">Uncharacterized protein</fullName>
    </submittedName>
</protein>
<evidence type="ECO:0000313" key="2">
    <source>
        <dbReference type="Proteomes" id="UP000626220"/>
    </source>
</evidence>
<keyword evidence="2" id="KW-1185">Reference proteome</keyword>
<organism evidence="1 2">
    <name type="scientific">Seohaeicola zhoushanensis</name>
    <dbReference type="NCBI Taxonomy" id="1569283"/>
    <lineage>
        <taxon>Bacteria</taxon>
        <taxon>Pseudomonadati</taxon>
        <taxon>Pseudomonadota</taxon>
        <taxon>Alphaproteobacteria</taxon>
        <taxon>Rhodobacterales</taxon>
        <taxon>Roseobacteraceae</taxon>
        <taxon>Seohaeicola</taxon>
    </lineage>
</organism>
<comment type="caution">
    <text evidence="1">The sequence shown here is derived from an EMBL/GenBank/DDBJ whole genome shotgun (WGS) entry which is preliminary data.</text>
</comment>
<sequence>MGRRLILHVGDCKTGSTILQTMLARGDCAPEGLRLFTPGNGNHGGLPLSLGANKATYPARWNGIARRLSEAEWDVAVVSSELFEYSKPERVAEAVNQHFAPLADQISVIAYVRPHVGRLLSQCAESLKLGHETGTLESFVERFLASGRLDFANRLAGWRAAFGDAFHVRPFLRDRLKQGDVRHDFLDFALDGAPYRLTDSGQDDNAALPVPDLALMRMLQARFADKPLDNRVAFGKQFGRLLRELPPTVPAEPLRLPRALYDAIYPQARSDAERLDAEWVAAPCFLADLEAARDRTIDQPQSLRAEDHHGPETLRLMTAWAELLLRQMDDEPKAFGKRLRGADRA</sequence>
<accession>A0A8J3GX40</accession>
<proteinExistence type="predicted"/>
<dbReference type="AlphaFoldDB" id="A0A8J3GX40"/>
<name>A0A8J3GX40_9RHOB</name>
<evidence type="ECO:0000313" key="1">
    <source>
        <dbReference type="EMBL" id="GHF46949.1"/>
    </source>
</evidence>
<reference evidence="1" key="1">
    <citation type="journal article" date="2014" name="Int. J. Syst. Evol. Microbiol.">
        <title>Complete genome sequence of Corynebacterium casei LMG S-19264T (=DSM 44701T), isolated from a smear-ripened cheese.</title>
        <authorList>
            <consortium name="US DOE Joint Genome Institute (JGI-PGF)"/>
            <person name="Walter F."/>
            <person name="Albersmeier A."/>
            <person name="Kalinowski J."/>
            <person name="Ruckert C."/>
        </authorList>
    </citation>
    <scope>NUCLEOTIDE SEQUENCE</scope>
    <source>
        <strain evidence="1">KCTC 42650</strain>
    </source>
</reference>